<proteinExistence type="inferred from homology"/>
<dbReference type="InterPro" id="IPR004821">
    <property type="entry name" value="Cyt_trans-like"/>
</dbReference>
<feature type="binding site" evidence="8">
    <location>
        <begin position="159"/>
        <end position="162"/>
    </location>
    <ligand>
        <name>ATP</name>
        <dbReference type="ChEBI" id="CHEBI:30616"/>
    </ligand>
</feature>
<feature type="binding site" evidence="8">
    <location>
        <begin position="40"/>
        <end position="47"/>
    </location>
    <ligand>
        <name>ATP</name>
        <dbReference type="ChEBI" id="CHEBI:30616"/>
    </ligand>
</feature>
<keyword evidence="3 8" id="KW-0436">Ligase</keyword>
<dbReference type="Gene3D" id="3.40.50.620">
    <property type="entry name" value="HUPs"/>
    <property type="match status" value="1"/>
</dbReference>
<keyword evidence="10" id="KW-1185">Reference proteome</keyword>
<feature type="binding site" evidence="8">
    <location>
        <position position="71"/>
    </location>
    <ligand>
        <name>(R)-pantoate</name>
        <dbReference type="ChEBI" id="CHEBI:15980"/>
    </ligand>
</feature>
<dbReference type="OrthoDB" id="9773087at2"/>
<reference evidence="9 10" key="1">
    <citation type="submission" date="2016-11" db="EMBL/GenBank/DDBJ databases">
        <title>Whole genomes of Flavobacteriaceae.</title>
        <authorList>
            <person name="Stine C."/>
            <person name="Li C."/>
            <person name="Tadesse D."/>
        </authorList>
    </citation>
    <scope>NUCLEOTIDE SEQUENCE [LARGE SCALE GENOMIC DNA]</scope>
    <source>
        <strain evidence="9 10">DSM 18292</strain>
    </source>
</reference>
<evidence type="ECO:0000256" key="3">
    <source>
        <dbReference type="ARBA" id="ARBA00022598"/>
    </source>
</evidence>
<dbReference type="Pfam" id="PF02569">
    <property type="entry name" value="Pantoate_ligase"/>
    <property type="match status" value="1"/>
</dbReference>
<feature type="binding site" evidence="8">
    <location>
        <position position="71"/>
    </location>
    <ligand>
        <name>beta-alanine</name>
        <dbReference type="ChEBI" id="CHEBI:57966"/>
    </ligand>
</feature>
<dbReference type="PANTHER" id="PTHR21299">
    <property type="entry name" value="CYTIDYLATE KINASE/PANTOATE-BETA-ALANINE LIGASE"/>
    <property type="match status" value="1"/>
</dbReference>
<gene>
    <name evidence="8" type="primary">panC</name>
    <name evidence="9" type="ORF">B0A66_03810</name>
</gene>
<keyword evidence="4 8" id="KW-0566">Pantothenate biosynthesis</keyword>
<evidence type="ECO:0000256" key="4">
    <source>
        <dbReference type="ARBA" id="ARBA00022655"/>
    </source>
</evidence>
<dbReference type="GO" id="GO:0015940">
    <property type="term" value="P:pantothenate biosynthetic process"/>
    <property type="evidence" value="ECO:0007669"/>
    <property type="project" value="UniProtKB-UniRule"/>
</dbReference>
<dbReference type="EC" id="6.3.2.1" evidence="8"/>
<dbReference type="GO" id="GO:0005829">
    <property type="term" value="C:cytosol"/>
    <property type="evidence" value="ECO:0007669"/>
    <property type="project" value="TreeGrafter"/>
</dbReference>
<evidence type="ECO:0000313" key="9">
    <source>
        <dbReference type="EMBL" id="OXA94864.1"/>
    </source>
</evidence>
<dbReference type="EMBL" id="MUGW01000008">
    <property type="protein sequence ID" value="OXA94864.1"/>
    <property type="molecule type" value="Genomic_DNA"/>
</dbReference>
<dbReference type="NCBIfam" id="TIGR00125">
    <property type="entry name" value="cyt_tran_rel"/>
    <property type="match status" value="1"/>
</dbReference>
<keyword evidence="6 8" id="KW-0067">ATP-binding</keyword>
<comment type="miscellaneous">
    <text evidence="8">The reaction proceeds by a bi uni uni bi ping pong mechanism.</text>
</comment>
<comment type="caution">
    <text evidence="8">Lacks conserved residue(s) required for the propagation of feature annotation.</text>
</comment>
<keyword evidence="8" id="KW-0963">Cytoplasm</keyword>
<dbReference type="Gene3D" id="3.30.1300.10">
    <property type="entry name" value="Pantoate-beta-alanine ligase, C-terminal domain"/>
    <property type="match status" value="1"/>
</dbReference>
<comment type="catalytic activity">
    <reaction evidence="7 8">
        <text>(R)-pantoate + beta-alanine + ATP = (R)-pantothenate + AMP + diphosphate + H(+)</text>
        <dbReference type="Rhea" id="RHEA:10912"/>
        <dbReference type="ChEBI" id="CHEBI:15378"/>
        <dbReference type="ChEBI" id="CHEBI:15980"/>
        <dbReference type="ChEBI" id="CHEBI:29032"/>
        <dbReference type="ChEBI" id="CHEBI:30616"/>
        <dbReference type="ChEBI" id="CHEBI:33019"/>
        <dbReference type="ChEBI" id="CHEBI:57966"/>
        <dbReference type="ChEBI" id="CHEBI:456215"/>
        <dbReference type="EC" id="6.3.2.1"/>
    </reaction>
</comment>
<comment type="function">
    <text evidence="8">Catalyzes the condensation of pantoate with beta-alanine in an ATP-dependent reaction via a pantoyl-adenylate intermediate.</text>
</comment>
<comment type="subcellular location">
    <subcellularLocation>
        <location evidence="8">Cytoplasm</location>
    </subcellularLocation>
</comment>
<comment type="subunit">
    <text evidence="8">Homodimer.</text>
</comment>
<dbReference type="GO" id="GO:0004592">
    <property type="term" value="F:pantoate-beta-alanine ligase activity"/>
    <property type="evidence" value="ECO:0007669"/>
    <property type="project" value="UniProtKB-UniRule"/>
</dbReference>
<feature type="binding site" evidence="8">
    <location>
        <position position="165"/>
    </location>
    <ligand>
        <name>(R)-pantoate</name>
        <dbReference type="ChEBI" id="CHEBI:15980"/>
    </ligand>
</feature>
<sequence length="292" mass="33382">MFALNFNNTLMHIFYGKVALIAYLKTIKTANSTIGFVPTMGALHQGHLALMQRSLKENDDTVVSIFVNPTQFNNPEDLEKYPRTLEEDVKKMRVLSDKIILYAPSVEDIYEGNTVSQNFDFDGLENQMEGKFRPGHFNGVGTIVKRLFEIVTPTNAYFGEKDFQQLQIVKKMVEKNDIPVNVVGCPIYREESQLAMSSRNERLTAEERKEAAIIYKVLTEAKAIFQTGTPEETIEFVENSFKDNKMFELEYFVIADESTLLPIDLKSKDKNYRAFIAVFVNSIRLIDTISLN</sequence>
<dbReference type="InterPro" id="IPR014729">
    <property type="entry name" value="Rossmann-like_a/b/a_fold"/>
</dbReference>
<dbReference type="AlphaFoldDB" id="A0A226HL75"/>
<organism evidence="9 10">
    <name type="scientific">Flavobacterium hercynium</name>
    <dbReference type="NCBI Taxonomy" id="387094"/>
    <lineage>
        <taxon>Bacteria</taxon>
        <taxon>Pseudomonadati</taxon>
        <taxon>Bacteroidota</taxon>
        <taxon>Flavobacteriia</taxon>
        <taxon>Flavobacteriales</taxon>
        <taxon>Flavobacteriaceae</taxon>
        <taxon>Flavobacterium</taxon>
    </lineage>
</organism>
<feature type="active site" description="Proton donor" evidence="8">
    <location>
        <position position="47"/>
    </location>
</feature>
<dbReference type="NCBIfam" id="TIGR00018">
    <property type="entry name" value="panC"/>
    <property type="match status" value="1"/>
</dbReference>
<comment type="caution">
    <text evidence="9">The sequence shown here is derived from an EMBL/GenBank/DDBJ whole genome shotgun (WGS) entry which is preliminary data.</text>
</comment>
<keyword evidence="5 8" id="KW-0547">Nucleotide-binding</keyword>
<name>A0A226HL75_9FLAO</name>
<evidence type="ECO:0000256" key="7">
    <source>
        <dbReference type="ARBA" id="ARBA00048258"/>
    </source>
</evidence>
<dbReference type="RefSeq" id="WP_089048523.1">
    <property type="nucleotide sequence ID" value="NZ_FXTV01000002.1"/>
</dbReference>
<comment type="pathway">
    <text evidence="1 8">Cofactor biosynthesis; (R)-pantothenate biosynthesis; (R)-pantothenate from (R)-pantoate and beta-alanine: step 1/1.</text>
</comment>
<dbReference type="SUPFAM" id="SSF52374">
    <property type="entry name" value="Nucleotidylyl transferase"/>
    <property type="match status" value="1"/>
</dbReference>
<comment type="similarity">
    <text evidence="2 8">Belongs to the pantothenate synthetase family.</text>
</comment>
<dbReference type="UniPathway" id="UPA00028">
    <property type="reaction ID" value="UER00005"/>
</dbReference>
<dbReference type="HAMAP" id="MF_00158">
    <property type="entry name" value="PanC"/>
    <property type="match status" value="1"/>
</dbReference>
<evidence type="ECO:0000313" key="10">
    <source>
        <dbReference type="Proteomes" id="UP000198345"/>
    </source>
</evidence>
<dbReference type="InterPro" id="IPR003721">
    <property type="entry name" value="Pantoate_ligase"/>
</dbReference>
<protein>
    <recommendedName>
        <fullName evidence="8">Pantothenate synthetase</fullName>
        <shortName evidence="8">PS</shortName>
        <ecNumber evidence="8">6.3.2.1</ecNumber>
    </recommendedName>
    <alternativeName>
        <fullName evidence="8">Pantoate--beta-alanine ligase</fullName>
    </alternativeName>
    <alternativeName>
        <fullName evidence="8">Pantoate-activating enzyme</fullName>
    </alternativeName>
</protein>
<evidence type="ECO:0000256" key="2">
    <source>
        <dbReference type="ARBA" id="ARBA00009256"/>
    </source>
</evidence>
<accession>A0A226HL75</accession>
<evidence type="ECO:0000256" key="1">
    <source>
        <dbReference type="ARBA" id="ARBA00004990"/>
    </source>
</evidence>
<dbReference type="GO" id="GO:0005524">
    <property type="term" value="F:ATP binding"/>
    <property type="evidence" value="ECO:0007669"/>
    <property type="project" value="UniProtKB-KW"/>
</dbReference>
<evidence type="ECO:0000256" key="5">
    <source>
        <dbReference type="ARBA" id="ARBA00022741"/>
    </source>
</evidence>
<feature type="binding site" evidence="8">
    <location>
        <begin position="196"/>
        <end position="199"/>
    </location>
    <ligand>
        <name>ATP</name>
        <dbReference type="ChEBI" id="CHEBI:30616"/>
    </ligand>
</feature>
<dbReference type="CDD" id="cd00560">
    <property type="entry name" value="PanC"/>
    <property type="match status" value="1"/>
</dbReference>
<dbReference type="Proteomes" id="UP000198345">
    <property type="component" value="Unassembled WGS sequence"/>
</dbReference>
<evidence type="ECO:0000256" key="8">
    <source>
        <dbReference type="HAMAP-Rule" id="MF_00158"/>
    </source>
</evidence>
<dbReference type="InterPro" id="IPR042176">
    <property type="entry name" value="Pantoate_ligase_C"/>
</dbReference>
<dbReference type="PANTHER" id="PTHR21299:SF1">
    <property type="entry name" value="PANTOATE--BETA-ALANINE LIGASE"/>
    <property type="match status" value="1"/>
</dbReference>
<evidence type="ECO:0000256" key="6">
    <source>
        <dbReference type="ARBA" id="ARBA00022840"/>
    </source>
</evidence>